<evidence type="ECO:0000313" key="3">
    <source>
        <dbReference type="Proteomes" id="UP001187192"/>
    </source>
</evidence>
<evidence type="ECO:0000313" key="1">
    <source>
        <dbReference type="EMBL" id="GMN30314.1"/>
    </source>
</evidence>
<reference evidence="1" key="1">
    <citation type="submission" date="2023-07" db="EMBL/GenBank/DDBJ databases">
        <title>draft genome sequence of fig (Ficus carica).</title>
        <authorList>
            <person name="Takahashi T."/>
            <person name="Nishimura K."/>
        </authorList>
    </citation>
    <scope>NUCLEOTIDE SEQUENCE</scope>
</reference>
<dbReference type="EMBL" id="BTGU01007277">
    <property type="protein sequence ID" value="GMN30314.1"/>
    <property type="molecule type" value="Genomic_DNA"/>
</dbReference>
<accession>A0AA87Z528</accession>
<name>A0AA87Z528_FICCA</name>
<dbReference type="AlphaFoldDB" id="A0AA87Z528"/>
<protein>
    <submittedName>
        <fullName evidence="1">Uncharacterized protein</fullName>
    </submittedName>
</protein>
<comment type="caution">
    <text evidence="1">The sequence shown here is derived from an EMBL/GenBank/DDBJ whole genome shotgun (WGS) entry which is preliminary data.</text>
</comment>
<dbReference type="EMBL" id="BTGU01007278">
    <property type="protein sequence ID" value="GMN30319.1"/>
    <property type="molecule type" value="Genomic_DNA"/>
</dbReference>
<organism evidence="1 3">
    <name type="scientific">Ficus carica</name>
    <name type="common">Common fig</name>
    <dbReference type="NCBI Taxonomy" id="3494"/>
    <lineage>
        <taxon>Eukaryota</taxon>
        <taxon>Viridiplantae</taxon>
        <taxon>Streptophyta</taxon>
        <taxon>Embryophyta</taxon>
        <taxon>Tracheophyta</taxon>
        <taxon>Spermatophyta</taxon>
        <taxon>Magnoliopsida</taxon>
        <taxon>eudicotyledons</taxon>
        <taxon>Gunneridae</taxon>
        <taxon>Pentapetalae</taxon>
        <taxon>rosids</taxon>
        <taxon>fabids</taxon>
        <taxon>Rosales</taxon>
        <taxon>Moraceae</taxon>
        <taxon>Ficeae</taxon>
        <taxon>Ficus</taxon>
    </lineage>
</organism>
<proteinExistence type="predicted"/>
<sequence>GWRRVSGRQLDPRRGQKLTLAWSCVPAINGCDAGVQSNALVGEEPRLGLVAWLG</sequence>
<evidence type="ECO:0000313" key="2">
    <source>
        <dbReference type="EMBL" id="GMN30319.1"/>
    </source>
</evidence>
<feature type="non-terminal residue" evidence="1">
    <location>
        <position position="1"/>
    </location>
</feature>
<dbReference type="Proteomes" id="UP001187192">
    <property type="component" value="Unassembled WGS sequence"/>
</dbReference>
<keyword evidence="3" id="KW-1185">Reference proteome</keyword>
<gene>
    <name evidence="1" type="ORF">TIFTF001_049602</name>
    <name evidence="2" type="ORF">TIFTF001_049603</name>
</gene>